<proteinExistence type="inferred from homology"/>
<keyword evidence="3" id="KW-0378">Hydrolase</keyword>
<dbReference type="Gene3D" id="3.40.50.1820">
    <property type="entry name" value="alpha/beta hydrolase"/>
    <property type="match status" value="1"/>
</dbReference>
<dbReference type="InterPro" id="IPR029058">
    <property type="entry name" value="AB_hydrolase_fold"/>
</dbReference>
<evidence type="ECO:0000256" key="8">
    <source>
        <dbReference type="SAM" id="MobiDB-lite"/>
    </source>
</evidence>
<feature type="domain" description="AB hydrolase-1" evidence="9">
    <location>
        <begin position="27"/>
        <end position="303"/>
    </location>
</feature>
<evidence type="ECO:0000259" key="9">
    <source>
        <dbReference type="Pfam" id="PF00561"/>
    </source>
</evidence>
<dbReference type="Pfam" id="PF00561">
    <property type="entry name" value="Abhydrolase_1"/>
    <property type="match status" value="1"/>
</dbReference>
<dbReference type="PRINTS" id="PR00412">
    <property type="entry name" value="EPOXHYDRLASE"/>
</dbReference>
<dbReference type="GO" id="GO:0004301">
    <property type="term" value="F:epoxide hydrolase activity"/>
    <property type="evidence" value="ECO:0007669"/>
    <property type="project" value="UniProtKB-EC"/>
</dbReference>
<keyword evidence="11" id="KW-1185">Reference proteome</keyword>
<comment type="similarity">
    <text evidence="4">Belongs to the AB hydrolase superfamily. Epoxide hydrolase family.</text>
</comment>
<dbReference type="FunFam" id="3.40.50.1820:FF:000161">
    <property type="entry name" value="Epoxide hydrolase"/>
    <property type="match status" value="1"/>
</dbReference>
<dbReference type="EC" id="3.3.2.10" evidence="2"/>
<evidence type="ECO:0000313" key="10">
    <source>
        <dbReference type="EMBL" id="KAJ9680667.1"/>
    </source>
</evidence>
<evidence type="ECO:0000256" key="5">
    <source>
        <dbReference type="ARBA" id="ARBA00051067"/>
    </source>
</evidence>
<evidence type="ECO:0000256" key="3">
    <source>
        <dbReference type="ARBA" id="ARBA00022801"/>
    </source>
</evidence>
<dbReference type="PRINTS" id="PR00111">
    <property type="entry name" value="ABHYDROLASE"/>
</dbReference>
<comment type="caution">
    <text evidence="10">The sequence shown here is derived from an EMBL/GenBank/DDBJ whole genome shotgun (WGS) entry which is preliminary data.</text>
</comment>
<evidence type="ECO:0000256" key="7">
    <source>
        <dbReference type="ARBA" id="ARBA00093212"/>
    </source>
</evidence>
<dbReference type="AlphaFoldDB" id="A0AA38Z212"/>
<dbReference type="NCBIfam" id="TIGR01571">
    <property type="entry name" value="A_thal_Cys_rich"/>
    <property type="match status" value="1"/>
</dbReference>
<evidence type="ECO:0000256" key="2">
    <source>
        <dbReference type="ARBA" id="ARBA00013006"/>
    </source>
</evidence>
<evidence type="ECO:0000256" key="6">
    <source>
        <dbReference type="ARBA" id="ARBA00058358"/>
    </source>
</evidence>
<protein>
    <recommendedName>
        <fullName evidence="2">soluble epoxide hydrolase</fullName>
        <ecNumber evidence="2">3.3.2.10</ecNumber>
    </recommendedName>
</protein>
<dbReference type="InterPro" id="IPR006461">
    <property type="entry name" value="PLAC_motif_containing"/>
</dbReference>
<dbReference type="PANTHER" id="PTHR43329">
    <property type="entry name" value="EPOXIDE HYDROLASE"/>
    <property type="match status" value="1"/>
</dbReference>
<dbReference type="Pfam" id="PF04749">
    <property type="entry name" value="PLAC8"/>
    <property type="match status" value="1"/>
</dbReference>
<dbReference type="InterPro" id="IPR000073">
    <property type="entry name" value="AB_hydrolase_1"/>
</dbReference>
<comment type="catalytic activity">
    <reaction evidence="7">
        <text>(24S)-24,25-epoxycucurbitadienol + H2O = (24R)-24,25-dihydroxycucurbitadienol</text>
        <dbReference type="Rhea" id="RHEA:81855"/>
        <dbReference type="ChEBI" id="CHEBI:15377"/>
        <dbReference type="ChEBI" id="CHEBI:229949"/>
        <dbReference type="ChEBI" id="CHEBI:229950"/>
    </reaction>
    <physiologicalReaction direction="left-to-right" evidence="7">
        <dbReference type="Rhea" id="RHEA:81856"/>
    </physiologicalReaction>
</comment>
<dbReference type="InterPro" id="IPR000639">
    <property type="entry name" value="Epox_hydrolase-like"/>
</dbReference>
<evidence type="ECO:0000256" key="1">
    <source>
        <dbReference type="ARBA" id="ARBA00004721"/>
    </source>
</evidence>
<evidence type="ECO:0000256" key="4">
    <source>
        <dbReference type="ARBA" id="ARBA00038334"/>
    </source>
</evidence>
<dbReference type="EMBL" id="JARBHA010000015">
    <property type="protein sequence ID" value="KAJ9680667.1"/>
    <property type="molecule type" value="Genomic_DNA"/>
</dbReference>
<comment type="pathway">
    <text evidence="1">Secondary metabolite biosynthesis; terpenoid biosynthesis.</text>
</comment>
<accession>A0AA38Z212</accession>
<organism evidence="10 11">
    <name type="scientific">Vitis rotundifolia</name>
    <name type="common">Muscadine grape</name>
    <dbReference type="NCBI Taxonomy" id="103349"/>
    <lineage>
        <taxon>Eukaryota</taxon>
        <taxon>Viridiplantae</taxon>
        <taxon>Streptophyta</taxon>
        <taxon>Embryophyta</taxon>
        <taxon>Tracheophyta</taxon>
        <taxon>Spermatophyta</taxon>
        <taxon>Magnoliopsida</taxon>
        <taxon>eudicotyledons</taxon>
        <taxon>Gunneridae</taxon>
        <taxon>Pentapetalae</taxon>
        <taxon>rosids</taxon>
        <taxon>Vitales</taxon>
        <taxon>Vitaceae</taxon>
        <taxon>Viteae</taxon>
        <taxon>Vitis</taxon>
    </lineage>
</organism>
<dbReference type="SUPFAM" id="SSF53474">
    <property type="entry name" value="alpha/beta-Hydrolases"/>
    <property type="match status" value="1"/>
</dbReference>
<gene>
    <name evidence="10" type="ORF">PVL29_019860</name>
</gene>
<comment type="catalytic activity">
    <reaction evidence="5">
        <text>an epoxide + H2O = an ethanediol</text>
        <dbReference type="Rhea" id="RHEA:19037"/>
        <dbReference type="ChEBI" id="CHEBI:15377"/>
        <dbReference type="ChEBI" id="CHEBI:32955"/>
        <dbReference type="ChEBI" id="CHEBI:140594"/>
        <dbReference type="EC" id="3.3.2.10"/>
    </reaction>
    <physiologicalReaction direction="left-to-right" evidence="5">
        <dbReference type="Rhea" id="RHEA:19038"/>
    </physiologicalReaction>
</comment>
<reference evidence="10 11" key="1">
    <citation type="journal article" date="2023" name="BMC Biotechnol.">
        <title>Vitis rotundifolia cv Carlos genome sequencing.</title>
        <authorList>
            <person name="Huff M."/>
            <person name="Hulse-Kemp A."/>
            <person name="Scheffler B."/>
            <person name="Youngblood R."/>
            <person name="Simpson S."/>
            <person name="Babiker E."/>
            <person name="Staton M."/>
        </authorList>
    </citation>
    <scope>NUCLEOTIDE SEQUENCE [LARGE SCALE GENOMIC DNA]</scope>
    <source>
        <tissue evidence="10">Leaf</tissue>
    </source>
</reference>
<feature type="region of interest" description="Disordered" evidence="8">
    <location>
        <begin position="555"/>
        <end position="580"/>
    </location>
</feature>
<evidence type="ECO:0000313" key="11">
    <source>
        <dbReference type="Proteomes" id="UP001168098"/>
    </source>
</evidence>
<sequence>MSMEGITHRKIRTNGIWMHVAELGKGPLVLLIHGFPELWSSWNYQITHLAKHGYRVVAPDMRGYGDSDSPPDPASYTILHLVGDLIGLLDQLGEEKAFVVGHDWGAEVAWHLCLLRPDRVKALVNLGVPFRPRSPELKPLKFMNQVFGDSFYITQFQEPGRAEKSFSRYDCLTILKKFLLVNAPDLLAAPPGVEIIDFLDTPSELPPWITEEELQFSASKFQQSGFTGGLNYYRAMDMNWELLGAWQGVKITTPTKFIVGDKDVGFEAFGTGDYVKGEAFKALVPDMEVVVIDGHHYIQIEKAERVTSEILSFFEKGGEKWGSCFEILPRFRQFFKPFYSFKMSEGIAQSSRYVKLKKDQAPVEDITPGELNQPIEVPQLIVHRCNECGQPLPESYQPPADEDWTTGICGCAEDRESCWTGLFCPCVLFGHNVEQLREDIPWTNACVCHALCVEGGMTLAAATALFHGIDPKTSFLICEGLLFTWWMCGIYTGLFRESLQKQYHLKNSPCDPCLVHCCMHWCAICQEHREMKGHLSSNSAMPMTIVNPPPVQEMNAGGNQEAAPSSKNGTEHTTMEIQPL</sequence>
<name>A0AA38Z212_VITRO</name>
<dbReference type="Proteomes" id="UP001168098">
    <property type="component" value="Unassembled WGS sequence"/>
</dbReference>
<comment type="function">
    <text evidence="6">Epoxide hydrolase involved in the biosynthesis of cucurbitacin and mogroside tetracyclic triterpene natural products (e.g. siamenoside I and mogrosides IV, V and VI). Cucurbitacins have cytotoxic properties and exhibit deterrent taste as a defense barrier against herbivores. Mogrosides are nonsugar highly oxygenated compounds used as high-intensity zero-calorie sweeteners; they also possess pharmacological properties such as regulating immunity, lowering blood sugar and lipid levels, protecting the liver, and acting as antioxidants and antitumor agents. Catalyzes the hydrolysis of aromatic epoxide-containing substrates, such as the conversion of 24,25-epoxycucurbitadienol to 24,25-dihydroxycucurbitadienol.</text>
</comment>